<accession>A0A133ZCK1</accession>
<evidence type="ECO:0000259" key="3">
    <source>
        <dbReference type="Pfam" id="PF00188"/>
    </source>
</evidence>
<dbReference type="PATRIC" id="fig|467210.3.peg.2674"/>
<dbReference type="InterPro" id="IPR035940">
    <property type="entry name" value="CAP_sf"/>
</dbReference>
<keyword evidence="5" id="KW-1185">Reference proteome</keyword>
<dbReference type="AlphaFoldDB" id="A0A133ZCK1"/>
<evidence type="ECO:0000313" key="5">
    <source>
        <dbReference type="Proteomes" id="UP000070394"/>
    </source>
</evidence>
<dbReference type="Pfam" id="PF01473">
    <property type="entry name" value="Choline_bind_1"/>
    <property type="match status" value="1"/>
</dbReference>
<organism evidence="4 5">
    <name type="scientific">Lachnoanaerobaculum saburreum</name>
    <dbReference type="NCBI Taxonomy" id="467210"/>
    <lineage>
        <taxon>Bacteria</taxon>
        <taxon>Bacillati</taxon>
        <taxon>Bacillota</taxon>
        <taxon>Clostridia</taxon>
        <taxon>Lachnospirales</taxon>
        <taxon>Lachnospiraceae</taxon>
        <taxon>Lachnoanaerobaculum</taxon>
    </lineage>
</organism>
<dbReference type="Proteomes" id="UP000070394">
    <property type="component" value="Unassembled WGS sequence"/>
</dbReference>
<dbReference type="InterPro" id="IPR018337">
    <property type="entry name" value="Cell_wall/Cho-bd_repeat"/>
</dbReference>
<comment type="caution">
    <text evidence="4">The sequence shown here is derived from an EMBL/GenBank/DDBJ whole genome shotgun (WGS) entry which is preliminary data.</text>
</comment>
<dbReference type="Pfam" id="PF00188">
    <property type="entry name" value="CAP"/>
    <property type="match status" value="1"/>
</dbReference>
<evidence type="ECO:0000256" key="1">
    <source>
        <dbReference type="ARBA" id="ARBA00022737"/>
    </source>
</evidence>
<dbReference type="SUPFAM" id="SSF69360">
    <property type="entry name" value="Cell wall binding repeat"/>
    <property type="match status" value="1"/>
</dbReference>
<dbReference type="PANTHER" id="PTHR31157">
    <property type="entry name" value="SCP DOMAIN-CONTAINING PROTEIN"/>
    <property type="match status" value="1"/>
</dbReference>
<dbReference type="PROSITE" id="PS51170">
    <property type="entry name" value="CW"/>
    <property type="match status" value="1"/>
</dbReference>
<dbReference type="Gene3D" id="3.40.33.10">
    <property type="entry name" value="CAP"/>
    <property type="match status" value="1"/>
</dbReference>
<dbReference type="SUPFAM" id="SSF55797">
    <property type="entry name" value="PR-1-like"/>
    <property type="match status" value="1"/>
</dbReference>
<feature type="domain" description="SCP" evidence="3">
    <location>
        <begin position="212"/>
        <end position="321"/>
    </location>
</feature>
<reference evidence="5" key="1">
    <citation type="submission" date="2016-01" db="EMBL/GenBank/DDBJ databases">
        <authorList>
            <person name="Mitreva M."/>
            <person name="Pepin K.H."/>
            <person name="Mihindukulasuriya K.A."/>
            <person name="Fulton R."/>
            <person name="Fronick C."/>
            <person name="O'Laughlin M."/>
            <person name="Miner T."/>
            <person name="Herter B."/>
            <person name="Rosa B.A."/>
            <person name="Cordes M."/>
            <person name="Tomlinson C."/>
            <person name="Wollam A."/>
            <person name="Palsikar V.B."/>
            <person name="Mardis E.R."/>
            <person name="Wilson R.K."/>
        </authorList>
    </citation>
    <scope>NUCLEOTIDE SEQUENCE [LARGE SCALE GENOMIC DNA]</scope>
    <source>
        <strain evidence="5">DNF00896</strain>
    </source>
</reference>
<gene>
    <name evidence="4" type="ORF">HMPREF1866_02699</name>
</gene>
<name>A0A133ZCK1_9FIRM</name>
<evidence type="ECO:0000313" key="4">
    <source>
        <dbReference type="EMBL" id="KXB53170.1"/>
    </source>
</evidence>
<dbReference type="Pfam" id="PF19127">
    <property type="entry name" value="Choline_bind_3"/>
    <property type="match status" value="1"/>
</dbReference>
<sequence>MFFYRVKGENVMRKGVLFASALLAGTVAMTIPAFASVGSWQRNGIGWWFEYSDGSYVQSSWIDINNTWYYMGASGYMQTGWLNYGGGWYYLDSVNGNMRVGWISLNNVWYYLNPSNGGRMDANTYTPDGYYVDSTGAYQPNTDYTNSSYKRNNNNAGNNSNTYTYTYTYTYSDNSGTSNNNSNNSGFDWSKLYSDEKPKQISTEEYEDKVIELVNAERAKRGIPALKKDDKLMDTAHLRANELAELFSHDRPDGSDCFSAFPSGYHRWGENIAEGQKDPADVMDSWMHSEGHKKNILNKDFDSIGVGCYNNNGTLEWVQNFGRKSGY</sequence>
<dbReference type="Gene3D" id="2.10.270.10">
    <property type="entry name" value="Cholin Binding"/>
    <property type="match status" value="1"/>
</dbReference>
<keyword evidence="1" id="KW-0677">Repeat</keyword>
<protein>
    <submittedName>
        <fullName evidence="4">SCP-like protein</fullName>
    </submittedName>
</protein>
<proteinExistence type="predicted"/>
<dbReference type="STRING" id="467210.HMPREF1866_02699"/>
<dbReference type="CDD" id="cd05379">
    <property type="entry name" value="CAP_bacterial"/>
    <property type="match status" value="1"/>
</dbReference>
<feature type="repeat" description="Cell wall-binding" evidence="2">
    <location>
        <begin position="58"/>
        <end position="77"/>
    </location>
</feature>
<evidence type="ECO:0000256" key="2">
    <source>
        <dbReference type="PROSITE-ProRule" id="PRU00591"/>
    </source>
</evidence>
<dbReference type="EMBL" id="LSDA01000141">
    <property type="protein sequence ID" value="KXB53170.1"/>
    <property type="molecule type" value="Genomic_DNA"/>
</dbReference>
<dbReference type="PANTHER" id="PTHR31157:SF1">
    <property type="entry name" value="SCP DOMAIN-CONTAINING PROTEIN"/>
    <property type="match status" value="1"/>
</dbReference>
<dbReference type="InterPro" id="IPR014044">
    <property type="entry name" value="CAP_dom"/>
</dbReference>